<reference evidence="1" key="1">
    <citation type="submission" date="2016-04" db="EMBL/GenBank/DDBJ databases">
        <authorList>
            <person name="Evans L.H."/>
            <person name="Alamgir A."/>
            <person name="Owens N."/>
            <person name="Weber N.D."/>
            <person name="Virtaneva K."/>
            <person name="Barbian K."/>
            <person name="Babar A."/>
            <person name="Rosenke K."/>
        </authorList>
    </citation>
    <scope>NUCLEOTIDE SEQUENCE</scope>
    <source>
        <strain evidence="1">92-2</strain>
    </source>
</reference>
<proteinExistence type="predicted"/>
<dbReference type="EMBL" id="FLUP01000001">
    <property type="protein sequence ID" value="SBW06536.1"/>
    <property type="molecule type" value="Genomic_DNA"/>
</dbReference>
<protein>
    <submittedName>
        <fullName evidence="1">Uncharacterized protein</fullName>
    </submittedName>
</protein>
<dbReference type="AlphaFoldDB" id="A0A212K4F8"/>
<organism evidence="1">
    <name type="scientific">uncultured Desulfovibrio sp</name>
    <dbReference type="NCBI Taxonomy" id="167968"/>
    <lineage>
        <taxon>Bacteria</taxon>
        <taxon>Pseudomonadati</taxon>
        <taxon>Thermodesulfobacteriota</taxon>
        <taxon>Desulfovibrionia</taxon>
        <taxon>Desulfovibrionales</taxon>
        <taxon>Desulfovibrionaceae</taxon>
        <taxon>Desulfovibrio</taxon>
        <taxon>environmental samples</taxon>
    </lineage>
</organism>
<name>A0A212K4F8_9BACT</name>
<accession>A0A212K4F8</accession>
<evidence type="ECO:0000313" key="1">
    <source>
        <dbReference type="EMBL" id="SBW06536.1"/>
    </source>
</evidence>
<gene>
    <name evidence="1" type="ORF">KM92DES2_12203</name>
</gene>
<sequence length="29" mass="3189">MFEKCMVRLEIELGVNSSYVGSNPTLSAI</sequence>